<feature type="region of interest" description="Disordered" evidence="1">
    <location>
        <begin position="1"/>
        <end position="20"/>
    </location>
</feature>
<name>A0A1E1IWC6_LEIGU</name>
<reference evidence="2" key="1">
    <citation type="submission" date="2012-08" db="EMBL/GenBank/DDBJ databases">
        <title>Comparative genomics of metastatic and non-metastatic Leishmania guyanensis provides insights into polygenic factors involved in Leishmania RNA virus infection.</title>
        <authorList>
            <person name="Smith D."/>
            <person name="Hertz-Fowler C."/>
            <person name="Martin R."/>
            <person name="Dickens N."/>
            <person name="Fasel N."/>
            <person name="Falquet L."/>
            <person name="Beverley S."/>
            <person name="Zangger H."/>
            <person name="Calderon-Copete S."/>
            <person name="Mottram J."/>
            <person name="Xenarios I."/>
        </authorList>
    </citation>
    <scope>NUCLEOTIDE SEQUENCE</scope>
    <source>
        <strain evidence="2">MHOM/BR/75/M4147/SSU:IR2SAT-LUC</strain>
    </source>
</reference>
<gene>
    <name evidence="2" type="primary">LgM4147LRVhigh.22.01031.00280</name>
    <name evidence="2" type="ORF">BN36_2231080</name>
</gene>
<dbReference type="EMBL" id="CALQ01000884">
    <property type="protein sequence ID" value="CCM15600.1"/>
    <property type="molecule type" value="Genomic_DNA"/>
</dbReference>
<sequence length="82" mass="9218">MVDAPKKQTKFDNRLVGPKAPSRKERRLCLSCCRCRCFPPFLPLIVLPLAPLFCRHLPRFAYGLVCVSLSPPLLPPLSPAFL</sequence>
<organism evidence="2">
    <name type="scientific">Leishmania guyanensis</name>
    <dbReference type="NCBI Taxonomy" id="5670"/>
    <lineage>
        <taxon>Eukaryota</taxon>
        <taxon>Discoba</taxon>
        <taxon>Euglenozoa</taxon>
        <taxon>Kinetoplastea</taxon>
        <taxon>Metakinetoplastina</taxon>
        <taxon>Trypanosomatida</taxon>
        <taxon>Trypanosomatidae</taxon>
        <taxon>Leishmaniinae</taxon>
        <taxon>Leishmania</taxon>
        <taxon>Leishmania guyanensis species complex</taxon>
    </lineage>
</organism>
<evidence type="ECO:0000313" key="2">
    <source>
        <dbReference type="EMBL" id="CCM15600.1"/>
    </source>
</evidence>
<evidence type="ECO:0000256" key="1">
    <source>
        <dbReference type="SAM" id="MobiDB-lite"/>
    </source>
</evidence>
<proteinExistence type="predicted"/>
<feature type="compositionally biased region" description="Basic and acidic residues" evidence="1">
    <location>
        <begin position="1"/>
        <end position="13"/>
    </location>
</feature>
<protein>
    <submittedName>
        <fullName evidence="2">Uncharacterized protein</fullName>
    </submittedName>
</protein>
<dbReference type="AlphaFoldDB" id="A0A1E1IWC6"/>
<accession>A0A1E1IWC6</accession>